<comment type="caution">
    <text evidence="1">The sequence shown here is derived from an EMBL/GenBank/DDBJ whole genome shotgun (WGS) entry which is preliminary data.</text>
</comment>
<dbReference type="Proteomes" id="UP001285441">
    <property type="component" value="Unassembled WGS sequence"/>
</dbReference>
<protein>
    <submittedName>
        <fullName evidence="1">Uncharacterized protein</fullName>
    </submittedName>
</protein>
<keyword evidence="2" id="KW-1185">Reference proteome</keyword>
<name>A0AAE0N635_9PEZI</name>
<dbReference type="EMBL" id="JAULSW010000008">
    <property type="protein sequence ID" value="KAK3372071.1"/>
    <property type="molecule type" value="Genomic_DNA"/>
</dbReference>
<reference evidence="1" key="2">
    <citation type="submission" date="2023-06" db="EMBL/GenBank/DDBJ databases">
        <authorList>
            <consortium name="Lawrence Berkeley National Laboratory"/>
            <person name="Haridas S."/>
            <person name="Hensen N."/>
            <person name="Bonometti L."/>
            <person name="Westerberg I."/>
            <person name="Brannstrom I.O."/>
            <person name="Guillou S."/>
            <person name="Cros-Aarteil S."/>
            <person name="Calhoun S."/>
            <person name="Kuo A."/>
            <person name="Mondo S."/>
            <person name="Pangilinan J."/>
            <person name="Riley R."/>
            <person name="LaButti K."/>
            <person name="Andreopoulos B."/>
            <person name="Lipzen A."/>
            <person name="Chen C."/>
            <person name="Yanf M."/>
            <person name="Daum C."/>
            <person name="Ng V."/>
            <person name="Clum A."/>
            <person name="Steindorff A."/>
            <person name="Ohm R."/>
            <person name="Martin F."/>
            <person name="Silar P."/>
            <person name="Natvig D."/>
            <person name="Lalanne C."/>
            <person name="Gautier V."/>
            <person name="Ament-velasquez S.L."/>
            <person name="Kruys A."/>
            <person name="Hutchinson M.I."/>
            <person name="Powell A.J."/>
            <person name="Barry K."/>
            <person name="Miller A.N."/>
            <person name="Grigoriev I.V."/>
            <person name="Debuchy R."/>
            <person name="Gladieux P."/>
            <person name="Thoren M.H."/>
            <person name="Johannesson H."/>
        </authorList>
    </citation>
    <scope>NUCLEOTIDE SEQUENCE</scope>
    <source>
        <strain evidence="1">CBS 232.78</strain>
    </source>
</reference>
<organism evidence="1 2">
    <name type="scientific">Podospora didyma</name>
    <dbReference type="NCBI Taxonomy" id="330526"/>
    <lineage>
        <taxon>Eukaryota</taxon>
        <taxon>Fungi</taxon>
        <taxon>Dikarya</taxon>
        <taxon>Ascomycota</taxon>
        <taxon>Pezizomycotina</taxon>
        <taxon>Sordariomycetes</taxon>
        <taxon>Sordariomycetidae</taxon>
        <taxon>Sordariales</taxon>
        <taxon>Podosporaceae</taxon>
        <taxon>Podospora</taxon>
    </lineage>
</organism>
<proteinExistence type="predicted"/>
<reference evidence="1" key="1">
    <citation type="journal article" date="2023" name="Mol. Phylogenet. Evol.">
        <title>Genome-scale phylogeny and comparative genomics of the fungal order Sordariales.</title>
        <authorList>
            <person name="Hensen N."/>
            <person name="Bonometti L."/>
            <person name="Westerberg I."/>
            <person name="Brannstrom I.O."/>
            <person name="Guillou S."/>
            <person name="Cros-Aarteil S."/>
            <person name="Calhoun S."/>
            <person name="Haridas S."/>
            <person name="Kuo A."/>
            <person name="Mondo S."/>
            <person name="Pangilinan J."/>
            <person name="Riley R."/>
            <person name="LaButti K."/>
            <person name="Andreopoulos B."/>
            <person name="Lipzen A."/>
            <person name="Chen C."/>
            <person name="Yan M."/>
            <person name="Daum C."/>
            <person name="Ng V."/>
            <person name="Clum A."/>
            <person name="Steindorff A."/>
            <person name="Ohm R.A."/>
            <person name="Martin F."/>
            <person name="Silar P."/>
            <person name="Natvig D.O."/>
            <person name="Lalanne C."/>
            <person name="Gautier V."/>
            <person name="Ament-Velasquez S.L."/>
            <person name="Kruys A."/>
            <person name="Hutchinson M.I."/>
            <person name="Powell A.J."/>
            <person name="Barry K."/>
            <person name="Miller A.N."/>
            <person name="Grigoriev I.V."/>
            <person name="Debuchy R."/>
            <person name="Gladieux P."/>
            <person name="Hiltunen Thoren M."/>
            <person name="Johannesson H."/>
        </authorList>
    </citation>
    <scope>NUCLEOTIDE SEQUENCE</scope>
    <source>
        <strain evidence="1">CBS 232.78</strain>
    </source>
</reference>
<gene>
    <name evidence="1" type="ORF">B0H63DRAFT_453444</name>
</gene>
<evidence type="ECO:0000313" key="1">
    <source>
        <dbReference type="EMBL" id="KAK3372071.1"/>
    </source>
</evidence>
<evidence type="ECO:0000313" key="2">
    <source>
        <dbReference type="Proteomes" id="UP001285441"/>
    </source>
</evidence>
<dbReference type="AlphaFoldDB" id="A0AAE0N635"/>
<accession>A0AAE0N635</accession>
<sequence>MVETQNFPYQFDHEEKIYQQLRTLQGCVIPVFYGEGRMCGDGKRTIVLPDVGGANPYSEQFGRVTETAIKEKLQPAIGAILELGVEPGDHNPRNYHIAGDDAAFVVDFEDTADVDPERVEELTDAVGDGVAYLGRILSQMQRR</sequence>